<feature type="compositionally biased region" description="Basic and acidic residues" evidence="2">
    <location>
        <begin position="208"/>
        <end position="226"/>
    </location>
</feature>
<dbReference type="Pfam" id="PF14559">
    <property type="entry name" value="TPR_19"/>
    <property type="match status" value="1"/>
</dbReference>
<gene>
    <name evidence="3" type="ORF">LEP1GSC047_0166</name>
</gene>
<feature type="repeat" description="TPR" evidence="1">
    <location>
        <begin position="142"/>
        <end position="175"/>
    </location>
</feature>
<dbReference type="PROSITE" id="PS50005">
    <property type="entry name" value="TPR"/>
    <property type="match status" value="1"/>
</dbReference>
<dbReference type="Proteomes" id="UP000018719">
    <property type="component" value="Unassembled WGS sequence"/>
</dbReference>
<evidence type="ECO:0000256" key="1">
    <source>
        <dbReference type="PROSITE-ProRule" id="PRU00339"/>
    </source>
</evidence>
<evidence type="ECO:0000256" key="2">
    <source>
        <dbReference type="SAM" id="MobiDB-lite"/>
    </source>
</evidence>
<dbReference type="SMART" id="SM00028">
    <property type="entry name" value="TPR"/>
    <property type="match status" value="3"/>
</dbReference>
<name>V6I0Y5_9LEPT</name>
<protein>
    <submittedName>
        <fullName evidence="3">Anaphase-promoting complex, cyclosome, subunit 3</fullName>
    </submittedName>
</protein>
<dbReference type="PROSITE" id="PS51257">
    <property type="entry name" value="PROKAR_LIPOPROTEIN"/>
    <property type="match status" value="1"/>
</dbReference>
<evidence type="ECO:0000313" key="4">
    <source>
        <dbReference type="Proteomes" id="UP000018719"/>
    </source>
</evidence>
<dbReference type="InterPro" id="IPR011990">
    <property type="entry name" value="TPR-like_helical_dom_sf"/>
</dbReference>
<dbReference type="SUPFAM" id="SSF48452">
    <property type="entry name" value="TPR-like"/>
    <property type="match status" value="1"/>
</dbReference>
<dbReference type="Gene3D" id="1.25.40.10">
    <property type="entry name" value="Tetratricopeptide repeat domain"/>
    <property type="match status" value="1"/>
</dbReference>
<dbReference type="EMBL" id="AHMM02000002">
    <property type="protein sequence ID" value="EQA38929.1"/>
    <property type="molecule type" value="Genomic_DNA"/>
</dbReference>
<dbReference type="STRING" id="1049790.LEP1GSC047_0166"/>
<evidence type="ECO:0000313" key="3">
    <source>
        <dbReference type="EMBL" id="EQA38929.1"/>
    </source>
</evidence>
<keyword evidence="1" id="KW-0802">TPR repeat</keyword>
<proteinExistence type="predicted"/>
<comment type="caution">
    <text evidence="3">The sequence shown here is derived from an EMBL/GenBank/DDBJ whole genome shotgun (WGS) entry which is preliminary data.</text>
</comment>
<accession>V6I0Y5</accession>
<dbReference type="Pfam" id="PF13181">
    <property type="entry name" value="TPR_8"/>
    <property type="match status" value="1"/>
</dbReference>
<dbReference type="InterPro" id="IPR019734">
    <property type="entry name" value="TPR_rpt"/>
</dbReference>
<reference evidence="3 4" key="1">
    <citation type="submission" date="2013-05" db="EMBL/GenBank/DDBJ databases">
        <authorList>
            <person name="Harkins D.M."/>
            <person name="Durkin A.S."/>
            <person name="Brinkac L.M."/>
            <person name="Haft D.H."/>
            <person name="Selengut J.D."/>
            <person name="Sanka R."/>
            <person name="DePew J."/>
            <person name="Purushe J."/>
            <person name="Hartskeerl R.A."/>
            <person name="Ahmed A."/>
            <person name="van der Linden H."/>
            <person name="Goris M.G.A."/>
            <person name="Vinetz J.M."/>
            <person name="Sutton G.G."/>
            <person name="Nierman W.C."/>
            <person name="Fouts D.E."/>
        </authorList>
    </citation>
    <scope>NUCLEOTIDE SEQUENCE [LARGE SCALE GENOMIC DNA]</scope>
    <source>
        <strain evidence="3 4">10</strain>
    </source>
</reference>
<feature type="region of interest" description="Disordered" evidence="2">
    <location>
        <begin position="203"/>
        <end position="226"/>
    </location>
</feature>
<dbReference type="RefSeq" id="WP_010410312.1">
    <property type="nucleotide sequence ID" value="NZ_AHMM02000002.1"/>
</dbReference>
<sequence>MTKIKVCPPSAHVKNFTKVFISILLFSLAIGCSKESEKLSDEYKQALALFQSKQLPEASQAFRRLYEENPDYLLVRLMLAKSYFLSNKLKEALSLFEEDFAENPKRLESAVWMYRTRFVMGEDLGEVAKGLDEVISNDSNDVEAWILRGRIYEVLGRKDLAIESYRNVVKHEERLGLAYFRLSELLFHGDNRDGKEELTKARTFGFKGKPERRTEETDGTKIKGKK</sequence>
<dbReference type="AlphaFoldDB" id="V6I0Y5"/>
<organism evidence="3 4">
    <name type="scientific">Leptospira inadai serovar Lyme str. 10</name>
    <dbReference type="NCBI Taxonomy" id="1049790"/>
    <lineage>
        <taxon>Bacteria</taxon>
        <taxon>Pseudomonadati</taxon>
        <taxon>Spirochaetota</taxon>
        <taxon>Spirochaetia</taxon>
        <taxon>Leptospirales</taxon>
        <taxon>Leptospiraceae</taxon>
        <taxon>Leptospira</taxon>
    </lineage>
</organism>